<feature type="compositionally biased region" description="Polar residues" evidence="8">
    <location>
        <begin position="299"/>
        <end position="313"/>
    </location>
</feature>
<feature type="compositionally biased region" description="Low complexity" evidence="8">
    <location>
        <begin position="1133"/>
        <end position="1142"/>
    </location>
</feature>
<organism evidence="12">
    <name type="scientific">Echinostoma caproni</name>
    <dbReference type="NCBI Taxonomy" id="27848"/>
    <lineage>
        <taxon>Eukaryota</taxon>
        <taxon>Metazoa</taxon>
        <taxon>Spiralia</taxon>
        <taxon>Lophotrochozoa</taxon>
        <taxon>Platyhelminthes</taxon>
        <taxon>Trematoda</taxon>
        <taxon>Digenea</taxon>
        <taxon>Plagiorchiida</taxon>
        <taxon>Echinostomata</taxon>
        <taxon>Echinostomatoidea</taxon>
        <taxon>Echinostomatidae</taxon>
        <taxon>Echinostoma</taxon>
    </lineage>
</organism>
<evidence type="ECO:0000313" key="12">
    <source>
        <dbReference type="WBParaSite" id="ECPE_0000591101-mRNA-1"/>
    </source>
</evidence>
<feature type="region of interest" description="Disordered" evidence="8">
    <location>
        <begin position="273"/>
        <end position="343"/>
    </location>
</feature>
<dbReference type="EMBL" id="UZAN01042815">
    <property type="protein sequence ID" value="VDP76859.1"/>
    <property type="molecule type" value="Genomic_DNA"/>
</dbReference>
<feature type="region of interest" description="Disordered" evidence="8">
    <location>
        <begin position="1296"/>
        <end position="1315"/>
    </location>
</feature>
<dbReference type="GO" id="GO:0005634">
    <property type="term" value="C:nucleus"/>
    <property type="evidence" value="ECO:0007669"/>
    <property type="project" value="UniProtKB-SubCell"/>
</dbReference>
<feature type="domain" description="C2H2-type" evidence="9">
    <location>
        <begin position="1374"/>
        <end position="1397"/>
    </location>
</feature>
<feature type="region of interest" description="Disordered" evidence="8">
    <location>
        <begin position="178"/>
        <end position="204"/>
    </location>
</feature>
<protein>
    <submittedName>
        <fullName evidence="12">C2H2-type domain-containing protein</fullName>
    </submittedName>
</protein>
<feature type="compositionally biased region" description="Basic and acidic residues" evidence="8">
    <location>
        <begin position="1"/>
        <end position="22"/>
    </location>
</feature>
<feature type="compositionally biased region" description="Polar residues" evidence="8">
    <location>
        <begin position="232"/>
        <end position="244"/>
    </location>
</feature>
<feature type="compositionally biased region" description="Polar residues" evidence="8">
    <location>
        <begin position="81"/>
        <end position="92"/>
    </location>
</feature>
<feature type="compositionally biased region" description="Basic and acidic residues" evidence="8">
    <location>
        <begin position="315"/>
        <end position="332"/>
    </location>
</feature>
<evidence type="ECO:0000259" key="9">
    <source>
        <dbReference type="PROSITE" id="PS50157"/>
    </source>
</evidence>
<feature type="compositionally biased region" description="Low complexity" evidence="8">
    <location>
        <begin position="1082"/>
        <end position="1117"/>
    </location>
</feature>
<evidence type="ECO:0000313" key="11">
    <source>
        <dbReference type="Proteomes" id="UP000272942"/>
    </source>
</evidence>
<dbReference type="Proteomes" id="UP000272942">
    <property type="component" value="Unassembled WGS sequence"/>
</dbReference>
<evidence type="ECO:0000256" key="7">
    <source>
        <dbReference type="PROSITE-ProRule" id="PRU00042"/>
    </source>
</evidence>
<feature type="compositionally biased region" description="Low complexity" evidence="8">
    <location>
        <begin position="123"/>
        <end position="135"/>
    </location>
</feature>
<name>A0A183AG13_9TREM</name>
<feature type="compositionally biased region" description="Polar residues" evidence="8">
    <location>
        <begin position="143"/>
        <end position="152"/>
    </location>
</feature>
<feature type="domain" description="C2H2-type" evidence="9">
    <location>
        <begin position="1270"/>
        <end position="1301"/>
    </location>
</feature>
<gene>
    <name evidence="10" type="ORF">ECPE_LOCUS5898</name>
</gene>
<evidence type="ECO:0000313" key="10">
    <source>
        <dbReference type="EMBL" id="VDP76859.1"/>
    </source>
</evidence>
<feature type="region of interest" description="Disordered" evidence="8">
    <location>
        <begin position="1237"/>
        <end position="1257"/>
    </location>
</feature>
<dbReference type="PROSITE" id="PS50157">
    <property type="entry name" value="ZINC_FINGER_C2H2_2"/>
    <property type="match status" value="2"/>
</dbReference>
<feature type="compositionally biased region" description="Basic and acidic residues" evidence="8">
    <location>
        <begin position="540"/>
        <end position="549"/>
    </location>
</feature>
<keyword evidence="3" id="KW-0677">Repeat</keyword>
<keyword evidence="2" id="KW-0479">Metal-binding</keyword>
<dbReference type="PANTHER" id="PTHR24406">
    <property type="entry name" value="TRANSCRIPTIONAL REPRESSOR CTCFL-RELATED"/>
    <property type="match status" value="1"/>
</dbReference>
<proteinExistence type="predicted"/>
<keyword evidence="5" id="KW-0862">Zinc</keyword>
<keyword evidence="6" id="KW-0539">Nucleus</keyword>
<feature type="compositionally biased region" description="Basic residues" evidence="8">
    <location>
        <begin position="1118"/>
        <end position="1132"/>
    </location>
</feature>
<dbReference type="WBParaSite" id="ECPE_0000591101-mRNA-1">
    <property type="protein sequence ID" value="ECPE_0000591101-mRNA-1"/>
    <property type="gene ID" value="ECPE_0000591101"/>
</dbReference>
<keyword evidence="4 7" id="KW-0863">Zinc-finger</keyword>
<feature type="region of interest" description="Disordered" evidence="8">
    <location>
        <begin position="360"/>
        <end position="410"/>
    </location>
</feature>
<keyword evidence="11" id="KW-1185">Reference proteome</keyword>
<feature type="region of interest" description="Disordered" evidence="8">
    <location>
        <begin position="1010"/>
        <end position="1198"/>
    </location>
</feature>
<dbReference type="GO" id="GO:0008270">
    <property type="term" value="F:zinc ion binding"/>
    <property type="evidence" value="ECO:0007669"/>
    <property type="project" value="UniProtKB-KW"/>
</dbReference>
<comment type="subcellular location">
    <subcellularLocation>
        <location evidence="1">Nucleus</location>
    </subcellularLocation>
</comment>
<evidence type="ECO:0000256" key="3">
    <source>
        <dbReference type="ARBA" id="ARBA00022737"/>
    </source>
</evidence>
<dbReference type="InterPro" id="IPR050888">
    <property type="entry name" value="ZnF_C2H2-type_TF"/>
</dbReference>
<evidence type="ECO:0000256" key="5">
    <source>
        <dbReference type="ARBA" id="ARBA00022833"/>
    </source>
</evidence>
<accession>A0A183AG13</accession>
<feature type="region of interest" description="Disordered" evidence="8">
    <location>
        <begin position="540"/>
        <end position="582"/>
    </location>
</feature>
<reference evidence="12" key="1">
    <citation type="submission" date="2016-06" db="UniProtKB">
        <authorList>
            <consortium name="WormBaseParasite"/>
        </authorList>
    </citation>
    <scope>IDENTIFICATION</scope>
</reference>
<feature type="compositionally biased region" description="Polar residues" evidence="8">
    <location>
        <begin position="360"/>
        <end position="374"/>
    </location>
</feature>
<feature type="compositionally biased region" description="Polar residues" evidence="8">
    <location>
        <begin position="694"/>
        <end position="706"/>
    </location>
</feature>
<dbReference type="InterPro" id="IPR013087">
    <property type="entry name" value="Znf_C2H2_type"/>
</dbReference>
<dbReference type="PROSITE" id="PS00028">
    <property type="entry name" value="ZINC_FINGER_C2H2_1"/>
    <property type="match status" value="1"/>
</dbReference>
<evidence type="ECO:0000256" key="6">
    <source>
        <dbReference type="ARBA" id="ARBA00023242"/>
    </source>
</evidence>
<dbReference type="SMART" id="SM00355">
    <property type="entry name" value="ZnF_C2H2"/>
    <property type="match status" value="5"/>
</dbReference>
<sequence>MKSEAPLKEHKVTPYPAVEHKSFYSVTNGPIGKHLHITKKRKRSSPSPPMHSPPRKPLKLDGLPGQAQPQPPAPSVPLGSLSNSLSQPNPVSSAPPARRSLLDWDSFISIPKKKRRLTLQPKSNSSPPSNLSPSSRTAEYCSYSPSQVTAGNDTVRISSNDAKPPTENLTHIANYLHSNPVMGPNQATKKSTVRSSTSSETASPYRKRLTEISCSGVDRDWGKLFDEVNQPEINSVDEQTTSRVSPRESEDSSSIIVRQTPVLEDFSDLEGSICSEGTRRKPSLTSANAIDSRVHKESTTSTGVPETPLVTSQHQKKEPRSSNVVDRNDTRSKTRHLSPNCAKENMNSILLSTEVPNCLSHQNDSTFPDSNTANNPPPKPITEGIPILGVTSEDSIPLSQNSPRRKSKRACVHARRQSNIDRAASVGHAAVKTDKYMDSSPFDTVASREVQSSIPSVTAVSSLNKVSELSDCILDGETNVTAGTGSLVHLLNRRASERRTAANLVVSESEISDSVTVKTVVQHDSTLDNPIKDIEASVKEMTSVKHDSEASPVSQSSTRNAEGERDAVVKNSESPVQSEAEHVFSRDRVVSESVVDKSLIEKTVDRVLEESVTDVDTSVRDAVAVTPCSETPLWTGADDESSDSVILISREALRPRKSTSPNPCPHCALSFTTPVGLKLHLRYCKLVPSLGLDQKSSPVSQSSTRNAEGERDAVVKNSESPVQSEAEHVFSRDRVVSESVVDKSLIEKTVDRVLEESVTDVDTSVRDAVAVTPCSEVSLPPANAVSNVSSSIVHDEKDVLEGADSLSHPIRRRASERFTAKYLVSQSRVSDSTDTEAKRVLRTDSVLEQTIDSSTSFITGSLELIPQHSSLSPRHCPRCATEFSTPVELKVHLRHCKRSLARCESAVRSGDDAAASESEVSDSLTDKTVEQVLRLDSVSEKTAEDLETLVEETTSMERDSETPELTNNPSALTSDHRPPNSVRCPHCAGQFSTPLGLKIHLYHCKLVPSSRRVSERRRHVHSSSSQTHVVNPNGVYRFRPRTVSEPRSAVSQKLQIVRDETVLSTVSNQYPPKRPRGRPRTRTLPLSQPSNYASSTSSASPLSRPSQSITSEVSRPSLRSRIRLPTRLRSSNRRSSSIASSRLSEDTIISSVPRSSRSCRSRDSRTSSVDDARSMVSDATTLPAVRPVSTKRPQSTDSRENPLFCAWCCKSNFITAKQWSAHRLICAARPKPAWSQTKRTAHLKGSTPSAPVGSESKNNPGKICLSIRLQTCNACGKKFRSQNALNGHMVGKCGANGGSRRGRPVSSTGTKTSTSNAPITDEVVCPGCPKSAPSFDSFEAFFKHFLSLKPGYHSSAASRLLGWPTPLSVPNLGFGCYICGLLLASESRLDKHKREVHEIWLRKEQEQAISPKKNPPTTE</sequence>
<feature type="compositionally biased region" description="Polar residues" evidence="8">
    <location>
        <begin position="1305"/>
        <end position="1315"/>
    </location>
</feature>
<feature type="compositionally biased region" description="Basic residues" evidence="8">
    <location>
        <begin position="33"/>
        <end position="44"/>
    </location>
</feature>
<dbReference type="OrthoDB" id="6248854at2759"/>
<feature type="region of interest" description="Disordered" evidence="8">
    <location>
        <begin position="693"/>
        <end position="726"/>
    </location>
</feature>
<feature type="region of interest" description="Disordered" evidence="8">
    <location>
        <begin position="1"/>
        <end position="152"/>
    </location>
</feature>
<evidence type="ECO:0000256" key="4">
    <source>
        <dbReference type="ARBA" id="ARBA00022771"/>
    </source>
</evidence>
<feature type="compositionally biased region" description="Polar residues" evidence="8">
    <location>
        <begin position="963"/>
        <end position="973"/>
    </location>
</feature>
<feature type="compositionally biased region" description="Polar residues" evidence="8">
    <location>
        <begin position="551"/>
        <end position="560"/>
    </location>
</feature>
<evidence type="ECO:0000256" key="1">
    <source>
        <dbReference type="ARBA" id="ARBA00004123"/>
    </source>
</evidence>
<evidence type="ECO:0000256" key="2">
    <source>
        <dbReference type="ARBA" id="ARBA00022723"/>
    </source>
</evidence>
<feature type="region of interest" description="Disordered" evidence="8">
    <location>
        <begin position="232"/>
        <end position="254"/>
    </location>
</feature>
<feature type="compositionally biased region" description="Polar residues" evidence="8">
    <location>
        <begin position="392"/>
        <end position="402"/>
    </location>
</feature>
<reference evidence="10 11" key="2">
    <citation type="submission" date="2018-11" db="EMBL/GenBank/DDBJ databases">
        <authorList>
            <consortium name="Pathogen Informatics"/>
        </authorList>
    </citation>
    <scope>NUCLEOTIDE SEQUENCE [LARGE SCALE GENOMIC DNA]</scope>
    <source>
        <strain evidence="10 11">Egypt</strain>
    </source>
</reference>
<feature type="region of interest" description="Disordered" evidence="8">
    <location>
        <begin position="951"/>
        <end position="979"/>
    </location>
</feature>
<feature type="compositionally biased region" description="Low complexity" evidence="8">
    <location>
        <begin position="187"/>
        <end position="203"/>
    </location>
</feature>
<feature type="compositionally biased region" description="Basic and acidic residues" evidence="8">
    <location>
        <begin position="1160"/>
        <end position="1173"/>
    </location>
</feature>
<evidence type="ECO:0000256" key="8">
    <source>
        <dbReference type="SAM" id="MobiDB-lite"/>
    </source>
</evidence>